<comment type="caution">
    <text evidence="1">The sequence shown here is derived from an EMBL/GenBank/DDBJ whole genome shotgun (WGS) entry which is preliminary data.</text>
</comment>
<dbReference type="AlphaFoldDB" id="A0A0F8YAD1"/>
<reference evidence="1" key="1">
    <citation type="journal article" date="2015" name="Nature">
        <title>Complex archaea that bridge the gap between prokaryotes and eukaryotes.</title>
        <authorList>
            <person name="Spang A."/>
            <person name="Saw J.H."/>
            <person name="Jorgensen S.L."/>
            <person name="Zaremba-Niedzwiedzka K."/>
            <person name="Martijn J."/>
            <person name="Lind A.E."/>
            <person name="van Eijk R."/>
            <person name="Schleper C."/>
            <person name="Guy L."/>
            <person name="Ettema T.J."/>
        </authorList>
    </citation>
    <scope>NUCLEOTIDE SEQUENCE</scope>
</reference>
<name>A0A0F8YAD1_9ZZZZ</name>
<proteinExistence type="predicted"/>
<gene>
    <name evidence="1" type="ORF">LCGC14_2844410</name>
</gene>
<evidence type="ECO:0000313" key="1">
    <source>
        <dbReference type="EMBL" id="KKK78352.1"/>
    </source>
</evidence>
<feature type="non-terminal residue" evidence="1">
    <location>
        <position position="1"/>
    </location>
</feature>
<sequence>LSKKTVQGLKQAQYLSQRMMNIQRALMPDATWKFLVDGGVKRSLKSYMNAVKEPVTGKPFGVVDIETLNK</sequence>
<accession>A0A0F8YAD1</accession>
<protein>
    <submittedName>
        <fullName evidence="1">Uncharacterized protein</fullName>
    </submittedName>
</protein>
<organism evidence="1">
    <name type="scientific">marine sediment metagenome</name>
    <dbReference type="NCBI Taxonomy" id="412755"/>
    <lineage>
        <taxon>unclassified sequences</taxon>
        <taxon>metagenomes</taxon>
        <taxon>ecological metagenomes</taxon>
    </lineage>
</organism>
<dbReference type="EMBL" id="LAZR01054525">
    <property type="protein sequence ID" value="KKK78352.1"/>
    <property type="molecule type" value="Genomic_DNA"/>
</dbReference>